<gene>
    <name evidence="3" type="ORF">ACFFRH_35145</name>
</gene>
<protein>
    <submittedName>
        <fullName evidence="3">GTPase family protein</fullName>
    </submittedName>
</protein>
<keyword evidence="4" id="KW-1185">Reference proteome</keyword>
<dbReference type="EMBL" id="JBHMBS010000026">
    <property type="protein sequence ID" value="MFB9680739.1"/>
    <property type="molecule type" value="Genomic_DNA"/>
</dbReference>
<evidence type="ECO:0000256" key="1">
    <source>
        <dbReference type="SAM" id="MobiDB-lite"/>
    </source>
</evidence>
<organism evidence="3 4">
    <name type="scientific">Streptosporangium vulgare</name>
    <dbReference type="NCBI Taxonomy" id="46190"/>
    <lineage>
        <taxon>Bacteria</taxon>
        <taxon>Bacillati</taxon>
        <taxon>Actinomycetota</taxon>
        <taxon>Actinomycetes</taxon>
        <taxon>Streptosporangiales</taxon>
        <taxon>Streptosporangiaceae</taxon>
        <taxon>Streptosporangium</taxon>
    </lineage>
</organism>
<dbReference type="InterPro" id="IPR027417">
    <property type="entry name" value="P-loop_NTPase"/>
</dbReference>
<evidence type="ECO:0000313" key="3">
    <source>
        <dbReference type="EMBL" id="MFB9680739.1"/>
    </source>
</evidence>
<dbReference type="Proteomes" id="UP001589610">
    <property type="component" value="Unassembled WGS sequence"/>
</dbReference>
<sequence length="426" mass="47100">MASVFASCGLISCGTPSITMSTAPNNLISKLATSTVREDRFVFFPATAPAARSSQGCPPHRGDERGKQLEALDNDVTGDDRMAKIEDFSVGPFPIGPMGNGPRRKARENVRRERSAESDKPLSVAIMGQTGVGKTSLLNCLFGTDLAVGHVRPVTRRPEPVSVPGDSGHMLTFWDMPGIGESSAADETYLAMYLEKMIQCDVVVWAFHADSRSTAYDGQCLSGLLDSVAVETRRLIMSKLTFVLTKADTLTPPPWIFDMRGERGTFGPGGALLRRLEEKAAYYESVFLEPREDILLTSTYGTGEFTVSDERLGFDRRGVHYRGHFSQEVCDAYSERHPAHREVFSRLRDNHRVLSCSALFRFNLTRLMTGVVNRLGPTAVFRFQRLLRDVDELTGVPVATARTYGNLMIWDGERGTKAFDLTEIPL</sequence>
<reference evidence="3 4" key="1">
    <citation type="submission" date="2024-09" db="EMBL/GenBank/DDBJ databases">
        <authorList>
            <person name="Sun Q."/>
            <person name="Mori K."/>
        </authorList>
    </citation>
    <scope>NUCLEOTIDE SEQUENCE [LARGE SCALE GENOMIC DNA]</scope>
    <source>
        <strain evidence="3 4">JCM 3028</strain>
    </source>
</reference>
<feature type="compositionally biased region" description="Basic and acidic residues" evidence="1">
    <location>
        <begin position="107"/>
        <end position="120"/>
    </location>
</feature>
<dbReference type="RefSeq" id="WP_386161752.1">
    <property type="nucleotide sequence ID" value="NZ_JBHMBS010000026.1"/>
</dbReference>
<dbReference type="PANTHER" id="PTHR42714:SF2">
    <property type="entry name" value="TRNA MODIFICATION GTPASE GTPBP3, MITOCHONDRIAL"/>
    <property type="match status" value="1"/>
</dbReference>
<dbReference type="SUPFAM" id="SSF52540">
    <property type="entry name" value="P-loop containing nucleoside triphosphate hydrolases"/>
    <property type="match status" value="1"/>
</dbReference>
<dbReference type="PANTHER" id="PTHR42714">
    <property type="entry name" value="TRNA MODIFICATION GTPASE GTPBP3"/>
    <property type="match status" value="1"/>
</dbReference>
<evidence type="ECO:0000259" key="2">
    <source>
        <dbReference type="Pfam" id="PF01926"/>
    </source>
</evidence>
<comment type="caution">
    <text evidence="3">The sequence shown here is derived from an EMBL/GenBank/DDBJ whole genome shotgun (WGS) entry which is preliminary data.</text>
</comment>
<dbReference type="InterPro" id="IPR006073">
    <property type="entry name" value="GTP-bd"/>
</dbReference>
<dbReference type="Gene3D" id="3.40.50.300">
    <property type="entry name" value="P-loop containing nucleotide triphosphate hydrolases"/>
    <property type="match status" value="1"/>
</dbReference>
<evidence type="ECO:0000313" key="4">
    <source>
        <dbReference type="Proteomes" id="UP001589610"/>
    </source>
</evidence>
<accession>A0ABV5TNZ9</accession>
<name>A0ABV5TNZ9_9ACTN</name>
<dbReference type="Pfam" id="PF01926">
    <property type="entry name" value="MMR_HSR1"/>
    <property type="match status" value="1"/>
</dbReference>
<feature type="region of interest" description="Disordered" evidence="1">
    <location>
        <begin position="88"/>
        <end position="120"/>
    </location>
</feature>
<feature type="domain" description="G" evidence="2">
    <location>
        <begin position="124"/>
        <end position="215"/>
    </location>
</feature>
<proteinExistence type="predicted"/>